<evidence type="ECO:0000313" key="2">
    <source>
        <dbReference type="EMBL" id="AIK97083.1"/>
    </source>
</evidence>
<keyword evidence="3" id="KW-1185">Reference proteome</keyword>
<dbReference type="InterPro" id="IPR029441">
    <property type="entry name" value="Cass2"/>
</dbReference>
<evidence type="ECO:0000259" key="1">
    <source>
        <dbReference type="SMART" id="SM00871"/>
    </source>
</evidence>
<dbReference type="EMBL" id="CP008941">
    <property type="protein sequence ID" value="AIK97083.1"/>
    <property type="molecule type" value="Genomic_DNA"/>
</dbReference>
<proteinExistence type="predicted"/>
<accession>A0A077AZG7</accession>
<evidence type="ECO:0000313" key="3">
    <source>
        <dbReference type="Proteomes" id="UP000028926"/>
    </source>
</evidence>
<reference evidence="2 3" key="1">
    <citation type="submission" date="2014-07" db="EMBL/GenBank/DDBJ databases">
        <title>Comparative genomic insights into amoeba endosymbionts belonging to the families of Holosporaceae and Candidatus Midichloriaceae within Rickettsiales.</title>
        <authorList>
            <person name="Wang Z."/>
            <person name="Wu M."/>
        </authorList>
    </citation>
    <scope>NUCLEOTIDE SEQUENCE [LARGE SCALE GENOMIC DNA]</scope>
    <source>
        <strain evidence="2">PRA3</strain>
    </source>
</reference>
<dbReference type="InterPro" id="IPR011256">
    <property type="entry name" value="Reg_factor_effector_dom_sf"/>
</dbReference>
<dbReference type="KEGG" id="paca:ID47_10615"/>
<protein>
    <submittedName>
        <fullName evidence="2">Transcriptional regulator</fullName>
    </submittedName>
</protein>
<sequence length="163" mass="18223">MKQTAIKLNEMKLVGITCRTNNNLEMDPSTAQIGATLQAYFGENLPATLVNRKNPGTTYCVYTDYESDVTGDYTYFVGEEITSLDTIPNGLVALTIPAQHYTKFTTKAGSMPMICISAWQKIWAMSPREVGGERNYVADFEIYDNRALDPQNTILDIYIGLKK</sequence>
<dbReference type="Proteomes" id="UP000028926">
    <property type="component" value="Chromosome"/>
</dbReference>
<organism evidence="2 3">
    <name type="scientific">Candidatus Odyssella acanthamoebae</name>
    <dbReference type="NCBI Taxonomy" id="91604"/>
    <lineage>
        <taxon>Bacteria</taxon>
        <taxon>Pseudomonadati</taxon>
        <taxon>Pseudomonadota</taxon>
        <taxon>Alphaproteobacteria</taxon>
        <taxon>Holosporales</taxon>
        <taxon>Candidatus Paracaedibacteraceae</taxon>
        <taxon>Candidatus Odyssella</taxon>
    </lineage>
</organism>
<dbReference type="InterPro" id="IPR053182">
    <property type="entry name" value="YobU-like_regulator"/>
</dbReference>
<dbReference type="AlphaFoldDB" id="A0A077AZG7"/>
<dbReference type="HOGENOM" id="CLU_106591_0_0_5"/>
<dbReference type="PANTHER" id="PTHR36444:SF2">
    <property type="entry name" value="TRANSCRIPTIONAL REGULATOR PROTEIN YOBU-RELATED"/>
    <property type="match status" value="1"/>
</dbReference>
<gene>
    <name evidence="2" type="ORF">ID47_10615</name>
</gene>
<dbReference type="SMART" id="SM00871">
    <property type="entry name" value="AraC_E_bind"/>
    <property type="match status" value="1"/>
</dbReference>
<dbReference type="InterPro" id="IPR010499">
    <property type="entry name" value="AraC_E-bd"/>
</dbReference>
<dbReference type="Pfam" id="PF14526">
    <property type="entry name" value="Cass2"/>
    <property type="match status" value="1"/>
</dbReference>
<dbReference type="RefSeq" id="WP_038466149.1">
    <property type="nucleotide sequence ID" value="NZ_CP008941.1"/>
</dbReference>
<dbReference type="Gene3D" id="3.20.80.10">
    <property type="entry name" value="Regulatory factor, effector binding domain"/>
    <property type="match status" value="1"/>
</dbReference>
<dbReference type="STRING" id="91604.ID47_10615"/>
<feature type="domain" description="AraC effector-binding" evidence="1">
    <location>
        <begin position="1"/>
        <end position="162"/>
    </location>
</feature>
<dbReference type="SUPFAM" id="SSF55136">
    <property type="entry name" value="Probable bacterial effector-binding domain"/>
    <property type="match status" value="1"/>
</dbReference>
<dbReference type="PANTHER" id="PTHR36444">
    <property type="entry name" value="TRANSCRIPTIONAL REGULATOR PROTEIN YOBU-RELATED"/>
    <property type="match status" value="1"/>
</dbReference>
<dbReference type="eggNOG" id="COG3708">
    <property type="taxonomic scope" value="Bacteria"/>
</dbReference>
<name>A0A077AZG7_9PROT</name>
<dbReference type="OrthoDB" id="3173400at2"/>